<dbReference type="Pfam" id="PF04466">
    <property type="entry name" value="Terminase_3"/>
    <property type="match status" value="1"/>
</dbReference>
<gene>
    <name evidence="2" type="ORF">MM415A01170_0003</name>
</gene>
<proteinExistence type="predicted"/>
<sequence>MTKQQYKEVKMSELLSFFPKQKEALEAVKKYKFVLYGGAMGGGKSRWLRWMAVYLLISYASRGLKNVRIGLFCEDYPSLNDRQINKVEIEFPEWLGTMNKGSHEFILAPQYGSGVICFRNLDDPNKYKSAEFASILIDELTMSLEDKFNILRTRLRWPGIVDVKFIAATNPGGVGHAWVMKRWMLKEFPIEETESEQFFYVPSTAKDNPFLDKSYYHQLEGLPEDMRKAYVDGDWNLFAGQYFSEFRTDRHVIEPFKIPDEWFRYRSSDFGRTAPFCCKWYAVDYDGNVYAYREYYKAGIEAEDNFKNVQALSENELYRWSVLDSSCFSSYAGASFNKGSGETIADIAWKNGYQAIPSPKNRLHGWALMHQYLNWKNIHDENKEKIPKLRYFKTCADSIRSIPSLIHDKNNVEDLDTKGEDHAADCDSYFLQTLHQGNTPSSQTRPKTMLERMAERQNTNNKGFVEDTFTL</sequence>
<dbReference type="Gene3D" id="3.40.50.300">
    <property type="entry name" value="P-loop containing nucleotide triphosphate hydrolases"/>
    <property type="match status" value="1"/>
</dbReference>
<reference evidence="2" key="1">
    <citation type="submission" date="2020-03" db="EMBL/GenBank/DDBJ databases">
        <title>The deep terrestrial virosphere.</title>
        <authorList>
            <person name="Holmfeldt K."/>
            <person name="Nilsson E."/>
            <person name="Simone D."/>
            <person name="Lopez-Fernandez M."/>
            <person name="Wu X."/>
            <person name="de Brujin I."/>
            <person name="Lundin D."/>
            <person name="Andersson A."/>
            <person name="Bertilsson S."/>
            <person name="Dopson M."/>
        </authorList>
    </citation>
    <scope>NUCLEOTIDE SEQUENCE</scope>
    <source>
        <strain evidence="2">MM415A01170</strain>
    </source>
</reference>
<protein>
    <submittedName>
        <fullName evidence="2">Putative terminase</fullName>
    </submittedName>
</protein>
<evidence type="ECO:0000313" key="2">
    <source>
        <dbReference type="EMBL" id="QJA77996.1"/>
    </source>
</evidence>
<dbReference type="InterPro" id="IPR035412">
    <property type="entry name" value="Terminase_L_N"/>
</dbReference>
<dbReference type="EMBL" id="MT142314">
    <property type="protein sequence ID" value="QJA77996.1"/>
    <property type="molecule type" value="Genomic_DNA"/>
</dbReference>
<organism evidence="2">
    <name type="scientific">viral metagenome</name>
    <dbReference type="NCBI Taxonomy" id="1070528"/>
    <lineage>
        <taxon>unclassified sequences</taxon>
        <taxon>metagenomes</taxon>
        <taxon>organismal metagenomes</taxon>
    </lineage>
</organism>
<dbReference type="Gene3D" id="3.30.420.280">
    <property type="match status" value="1"/>
</dbReference>
<feature type="domain" description="Phage terminase large subunit N-terminal" evidence="1">
    <location>
        <begin position="110"/>
        <end position="225"/>
    </location>
</feature>
<accession>A0A6M3K8F3</accession>
<dbReference type="SUPFAM" id="SSF52540">
    <property type="entry name" value="P-loop containing nucleoside triphosphate hydrolases"/>
    <property type="match status" value="1"/>
</dbReference>
<dbReference type="AlphaFoldDB" id="A0A6M3K8F3"/>
<evidence type="ECO:0000259" key="1">
    <source>
        <dbReference type="Pfam" id="PF04466"/>
    </source>
</evidence>
<dbReference type="InterPro" id="IPR027417">
    <property type="entry name" value="P-loop_NTPase"/>
</dbReference>
<name>A0A6M3K8F3_9ZZZZ</name>